<feature type="region of interest" description="Disordered" evidence="1">
    <location>
        <begin position="153"/>
        <end position="184"/>
    </location>
</feature>
<dbReference type="AlphaFoldDB" id="A0A3N4HWE0"/>
<dbReference type="Proteomes" id="UP000275078">
    <property type="component" value="Unassembled WGS sequence"/>
</dbReference>
<gene>
    <name evidence="2" type="ORF">BJ508DRAFT_310092</name>
</gene>
<feature type="compositionally biased region" description="Polar residues" evidence="1">
    <location>
        <begin position="76"/>
        <end position="94"/>
    </location>
</feature>
<organism evidence="2 3">
    <name type="scientific">Ascobolus immersus RN42</name>
    <dbReference type="NCBI Taxonomy" id="1160509"/>
    <lineage>
        <taxon>Eukaryota</taxon>
        <taxon>Fungi</taxon>
        <taxon>Dikarya</taxon>
        <taxon>Ascomycota</taxon>
        <taxon>Pezizomycotina</taxon>
        <taxon>Pezizomycetes</taxon>
        <taxon>Pezizales</taxon>
        <taxon>Ascobolaceae</taxon>
        <taxon>Ascobolus</taxon>
    </lineage>
</organism>
<evidence type="ECO:0000256" key="1">
    <source>
        <dbReference type="SAM" id="MobiDB-lite"/>
    </source>
</evidence>
<sequence length="221" mass="24665">MPRIILEAPDSYFPTHSFGRQIPRARLLYGGHIDHQRADLANLESLPWGYFKVKLKSPKEILEAYRILHRPDFAKSESQSEGVSSNLSATLSQAHESRRASQEVRHYLEEGRNSSPVKGGTGCGTSRRRNSPRGTVGVINTPRKRTAVVADSHHELSIEQSRSTSAGKPVSPTSILESNNSSTKLRRTDQVVACMKRNTPRGHCRTHRKAALEDCCKAKRE</sequence>
<name>A0A3N4HWE0_ASCIM</name>
<protein>
    <submittedName>
        <fullName evidence="2">Uncharacterized protein</fullName>
    </submittedName>
</protein>
<proteinExistence type="predicted"/>
<reference evidence="2 3" key="1">
    <citation type="journal article" date="2018" name="Nat. Ecol. Evol.">
        <title>Pezizomycetes genomes reveal the molecular basis of ectomycorrhizal truffle lifestyle.</title>
        <authorList>
            <person name="Murat C."/>
            <person name="Payen T."/>
            <person name="Noel B."/>
            <person name="Kuo A."/>
            <person name="Morin E."/>
            <person name="Chen J."/>
            <person name="Kohler A."/>
            <person name="Krizsan K."/>
            <person name="Balestrini R."/>
            <person name="Da Silva C."/>
            <person name="Montanini B."/>
            <person name="Hainaut M."/>
            <person name="Levati E."/>
            <person name="Barry K.W."/>
            <person name="Belfiori B."/>
            <person name="Cichocki N."/>
            <person name="Clum A."/>
            <person name="Dockter R.B."/>
            <person name="Fauchery L."/>
            <person name="Guy J."/>
            <person name="Iotti M."/>
            <person name="Le Tacon F."/>
            <person name="Lindquist E.A."/>
            <person name="Lipzen A."/>
            <person name="Malagnac F."/>
            <person name="Mello A."/>
            <person name="Molinier V."/>
            <person name="Miyauchi S."/>
            <person name="Poulain J."/>
            <person name="Riccioni C."/>
            <person name="Rubini A."/>
            <person name="Sitrit Y."/>
            <person name="Splivallo R."/>
            <person name="Traeger S."/>
            <person name="Wang M."/>
            <person name="Zifcakova L."/>
            <person name="Wipf D."/>
            <person name="Zambonelli A."/>
            <person name="Paolocci F."/>
            <person name="Nowrousian M."/>
            <person name="Ottonello S."/>
            <person name="Baldrian P."/>
            <person name="Spatafora J.W."/>
            <person name="Henrissat B."/>
            <person name="Nagy L.G."/>
            <person name="Aury J.M."/>
            <person name="Wincker P."/>
            <person name="Grigoriev I.V."/>
            <person name="Bonfante P."/>
            <person name="Martin F.M."/>
        </authorList>
    </citation>
    <scope>NUCLEOTIDE SEQUENCE [LARGE SCALE GENOMIC DNA]</scope>
    <source>
        <strain evidence="2 3">RN42</strain>
    </source>
</reference>
<accession>A0A3N4HWE0</accession>
<feature type="compositionally biased region" description="Basic and acidic residues" evidence="1">
    <location>
        <begin position="95"/>
        <end position="112"/>
    </location>
</feature>
<feature type="compositionally biased region" description="Polar residues" evidence="1">
    <location>
        <begin position="158"/>
        <end position="183"/>
    </location>
</feature>
<keyword evidence="3" id="KW-1185">Reference proteome</keyword>
<dbReference type="EMBL" id="ML119725">
    <property type="protein sequence ID" value="RPA77507.1"/>
    <property type="molecule type" value="Genomic_DNA"/>
</dbReference>
<feature type="region of interest" description="Disordered" evidence="1">
    <location>
        <begin position="75"/>
        <end position="138"/>
    </location>
</feature>
<evidence type="ECO:0000313" key="2">
    <source>
        <dbReference type="EMBL" id="RPA77507.1"/>
    </source>
</evidence>
<evidence type="ECO:0000313" key="3">
    <source>
        <dbReference type="Proteomes" id="UP000275078"/>
    </source>
</evidence>